<dbReference type="EMBL" id="CAJNOG010000061">
    <property type="protein sequence ID" value="CAF0868813.1"/>
    <property type="molecule type" value="Genomic_DNA"/>
</dbReference>
<dbReference type="FunFam" id="3.90.215.10:FF:000001">
    <property type="entry name" value="Tenascin isoform 1"/>
    <property type="match status" value="1"/>
</dbReference>
<keyword evidence="1" id="KW-1015">Disulfide bond</keyword>
<dbReference type="SUPFAM" id="SSF56496">
    <property type="entry name" value="Fibrinogen C-terminal domain-like"/>
    <property type="match status" value="1"/>
</dbReference>
<dbReference type="InterPro" id="IPR020837">
    <property type="entry name" value="Fibrinogen_CS"/>
</dbReference>
<dbReference type="InterPro" id="IPR002181">
    <property type="entry name" value="Fibrinogen_a/b/g_C_dom"/>
</dbReference>
<dbReference type="EMBL" id="CAJOAZ010002811">
    <property type="protein sequence ID" value="CAF3961732.1"/>
    <property type="molecule type" value="Genomic_DNA"/>
</dbReference>
<dbReference type="InterPro" id="IPR050373">
    <property type="entry name" value="Fibrinogen_C-term_domain"/>
</dbReference>
<dbReference type="AlphaFoldDB" id="A0A819L7Q4"/>
<gene>
    <name evidence="3" type="ORF">JYZ213_LOCUS8841</name>
    <name evidence="4" type="ORF">OXD698_LOCUS27295</name>
</gene>
<feature type="domain" description="Fibrinogen C-terminal" evidence="2">
    <location>
        <begin position="1"/>
        <end position="227"/>
    </location>
</feature>
<dbReference type="Proteomes" id="UP000663844">
    <property type="component" value="Unassembled WGS sequence"/>
</dbReference>
<dbReference type="InterPro" id="IPR014716">
    <property type="entry name" value="Fibrinogen_a/b/g_C_1"/>
</dbReference>
<evidence type="ECO:0000313" key="3">
    <source>
        <dbReference type="EMBL" id="CAF0868813.1"/>
    </source>
</evidence>
<dbReference type="SMART" id="SM00186">
    <property type="entry name" value="FBG"/>
    <property type="match status" value="1"/>
</dbReference>
<dbReference type="PROSITE" id="PS00514">
    <property type="entry name" value="FIBRINOGEN_C_1"/>
    <property type="match status" value="1"/>
</dbReference>
<dbReference type="InterPro" id="IPR036056">
    <property type="entry name" value="Fibrinogen-like_C"/>
</dbReference>
<dbReference type="CDD" id="cd00087">
    <property type="entry name" value="FReD"/>
    <property type="match status" value="1"/>
</dbReference>
<name>A0A819L7Q4_9BILA</name>
<evidence type="ECO:0000313" key="4">
    <source>
        <dbReference type="EMBL" id="CAF3961732.1"/>
    </source>
</evidence>
<proteinExistence type="predicted"/>
<dbReference type="PANTHER" id="PTHR19143">
    <property type="entry name" value="FIBRINOGEN/TENASCIN/ANGIOPOEITIN"/>
    <property type="match status" value="1"/>
</dbReference>
<protein>
    <recommendedName>
        <fullName evidence="2">Fibrinogen C-terminal domain-containing protein</fullName>
    </recommendedName>
</protein>
<dbReference type="GO" id="GO:0005615">
    <property type="term" value="C:extracellular space"/>
    <property type="evidence" value="ECO:0007669"/>
    <property type="project" value="TreeGrafter"/>
</dbReference>
<dbReference type="Pfam" id="PF00147">
    <property type="entry name" value="Fibrinogen_C"/>
    <property type="match status" value="1"/>
</dbReference>
<dbReference type="PROSITE" id="PS51406">
    <property type="entry name" value="FIBRINOGEN_C_2"/>
    <property type="match status" value="1"/>
</dbReference>
<reference evidence="4" key="1">
    <citation type="submission" date="2021-02" db="EMBL/GenBank/DDBJ databases">
        <authorList>
            <person name="Nowell W R."/>
        </authorList>
    </citation>
    <scope>NUCLEOTIDE SEQUENCE</scope>
</reference>
<dbReference type="Gene3D" id="3.90.215.10">
    <property type="entry name" value="Gamma Fibrinogen, chain A, domain 1"/>
    <property type="match status" value="1"/>
</dbReference>
<dbReference type="NCBIfam" id="NF040941">
    <property type="entry name" value="GGGWT_bact"/>
    <property type="match status" value="1"/>
</dbReference>
<accession>A0A819L7Q4</accession>
<sequence>MHLSDYPEDCAAVYLNALASQQHTSTGIYEIWPRQGKPMKVWCDMDTDGGGWTVFQKRGDFTPQEDFYRTWLEYKRGFGELHRQFWLGNDRLSMLTNQDLYQLRIEMEDFDGQKRFAQYYSFRVSNEQDKYRLSLGSYTKGDAGDSLTIHNSMEFSTKDQDNDRHSDSCAQTYNGAWWYKNCHESNLNGGYLRGPHPTIYAAGVNWRTFRGPNHSLKTSEMKIRPIPAFSSRFPIRPPTTAGFSPVTPAIPPIVRTGLMKLSRMSVHQLPVSSRFPKAALANPLAAGLATEAIPTTAAPQRSWWTDIRDNFINPVLTGAAIAGAGAIHPTLGAVVGAGLGKREVNAGIETEIDQLINSFTPQQRSWWTDIRDNFINPVLTGAAIVGAGAIHPTLGAVVGAGLGKRELNAGIENEFGLFF</sequence>
<comment type="caution">
    <text evidence="4">The sequence shown here is derived from an EMBL/GenBank/DDBJ whole genome shotgun (WGS) entry which is preliminary data.</text>
</comment>
<evidence type="ECO:0000256" key="1">
    <source>
        <dbReference type="ARBA" id="ARBA00023157"/>
    </source>
</evidence>
<dbReference type="Proteomes" id="UP000663845">
    <property type="component" value="Unassembled WGS sequence"/>
</dbReference>
<dbReference type="PANTHER" id="PTHR19143:SF458">
    <property type="entry name" value="FIBRINOGEN C-TERMINAL DOMAIN-CONTAINING PROTEIN-RELATED"/>
    <property type="match status" value="1"/>
</dbReference>
<evidence type="ECO:0000313" key="5">
    <source>
        <dbReference type="Proteomes" id="UP000663844"/>
    </source>
</evidence>
<evidence type="ECO:0000259" key="2">
    <source>
        <dbReference type="PROSITE" id="PS51406"/>
    </source>
</evidence>
<organism evidence="4 5">
    <name type="scientific">Adineta steineri</name>
    <dbReference type="NCBI Taxonomy" id="433720"/>
    <lineage>
        <taxon>Eukaryota</taxon>
        <taxon>Metazoa</taxon>
        <taxon>Spiralia</taxon>
        <taxon>Gnathifera</taxon>
        <taxon>Rotifera</taxon>
        <taxon>Eurotatoria</taxon>
        <taxon>Bdelloidea</taxon>
        <taxon>Adinetida</taxon>
        <taxon>Adinetidae</taxon>
        <taxon>Adineta</taxon>
    </lineage>
</organism>